<dbReference type="EMBL" id="JACSEA010000003">
    <property type="protein sequence ID" value="KAF7405392.1"/>
    <property type="molecule type" value="Genomic_DNA"/>
</dbReference>
<feature type="region of interest" description="Disordered" evidence="1">
    <location>
        <begin position="1"/>
        <end position="57"/>
    </location>
</feature>
<sequence length="102" mass="11558">MRPFSPAGKGHRPEYWDPSGGGKSGKGRALGPREAGGYDGAGGEEAPRPPNTTSLLKERERSSAFKWLVYDLPTYHSMLNFDESLWKFVKEKMRKQRTWLET</sequence>
<gene>
    <name evidence="2" type="ORF">HZH66_004298</name>
</gene>
<protein>
    <submittedName>
        <fullName evidence="2">Uncharacterized protein</fullName>
    </submittedName>
</protein>
<evidence type="ECO:0000256" key="1">
    <source>
        <dbReference type="SAM" id="MobiDB-lite"/>
    </source>
</evidence>
<dbReference type="Proteomes" id="UP000614350">
    <property type="component" value="Unassembled WGS sequence"/>
</dbReference>
<organism evidence="2 3">
    <name type="scientific">Vespula vulgaris</name>
    <name type="common">Yellow jacket</name>
    <name type="synonym">Wasp</name>
    <dbReference type="NCBI Taxonomy" id="7454"/>
    <lineage>
        <taxon>Eukaryota</taxon>
        <taxon>Metazoa</taxon>
        <taxon>Ecdysozoa</taxon>
        <taxon>Arthropoda</taxon>
        <taxon>Hexapoda</taxon>
        <taxon>Insecta</taxon>
        <taxon>Pterygota</taxon>
        <taxon>Neoptera</taxon>
        <taxon>Endopterygota</taxon>
        <taxon>Hymenoptera</taxon>
        <taxon>Apocrita</taxon>
        <taxon>Aculeata</taxon>
        <taxon>Vespoidea</taxon>
        <taxon>Vespidae</taxon>
        <taxon>Vespinae</taxon>
        <taxon>Vespula</taxon>
    </lineage>
</organism>
<name>A0A834NDM3_VESVU</name>
<accession>A0A834NDM3</accession>
<reference evidence="2" key="1">
    <citation type="journal article" date="2020" name="G3 (Bethesda)">
        <title>High-Quality Assemblies for Three Invasive Social Wasps from the &lt;i&gt;Vespula&lt;/i&gt; Genus.</title>
        <authorList>
            <person name="Harrop T.W.R."/>
            <person name="Guhlin J."/>
            <person name="McLaughlin G.M."/>
            <person name="Permina E."/>
            <person name="Stockwell P."/>
            <person name="Gilligan J."/>
            <person name="Le Lec M.F."/>
            <person name="Gruber M.A.M."/>
            <person name="Quinn O."/>
            <person name="Lovegrove M."/>
            <person name="Duncan E.J."/>
            <person name="Remnant E.J."/>
            <person name="Van Eeckhoven J."/>
            <person name="Graham B."/>
            <person name="Knapp R.A."/>
            <person name="Langford K.W."/>
            <person name="Kronenberg Z."/>
            <person name="Press M.O."/>
            <person name="Eacker S.M."/>
            <person name="Wilson-Rankin E.E."/>
            <person name="Purcell J."/>
            <person name="Lester P.J."/>
            <person name="Dearden P.K."/>
        </authorList>
    </citation>
    <scope>NUCLEOTIDE SEQUENCE</scope>
    <source>
        <strain evidence="2">Marl-1</strain>
    </source>
</reference>
<comment type="caution">
    <text evidence="2">The sequence shown here is derived from an EMBL/GenBank/DDBJ whole genome shotgun (WGS) entry which is preliminary data.</text>
</comment>
<dbReference type="AlphaFoldDB" id="A0A834NDM3"/>
<proteinExistence type="predicted"/>
<keyword evidence="3" id="KW-1185">Reference proteome</keyword>
<evidence type="ECO:0000313" key="3">
    <source>
        <dbReference type="Proteomes" id="UP000614350"/>
    </source>
</evidence>
<evidence type="ECO:0000313" key="2">
    <source>
        <dbReference type="EMBL" id="KAF7405392.1"/>
    </source>
</evidence>